<organism evidence="3 4">
    <name type="scientific">Candidatus Woesebacteria bacterium RBG_13_46_13</name>
    <dbReference type="NCBI Taxonomy" id="1802479"/>
    <lineage>
        <taxon>Bacteria</taxon>
        <taxon>Candidatus Woeseibacteriota</taxon>
    </lineage>
</organism>
<dbReference type="AlphaFoldDB" id="A0A1F7X3F6"/>
<feature type="transmembrane region" description="Helical" evidence="1">
    <location>
        <begin position="290"/>
        <end position="307"/>
    </location>
</feature>
<keyword evidence="1" id="KW-0472">Membrane</keyword>
<evidence type="ECO:0000259" key="2">
    <source>
        <dbReference type="Pfam" id="PF10131"/>
    </source>
</evidence>
<feature type="transmembrane region" description="Helical" evidence="1">
    <location>
        <begin position="147"/>
        <end position="165"/>
    </location>
</feature>
<sequence length="555" mass="62654">MKVFNLLKKNWQIVLLLVLGISICWPLFVRGYFPHHDDLQVIRIFEMRRCLTDFQIPCRWVPDMGYGNGFPLFNFYGVLPYYLGALVSFVAGYIASAKFLFLVSLLGGGLGIYFLVKKLFGVNPALVAGSLYLLAPYRALDAYVRGAVAELFAMSLVPFVLLFFYKFIKERSKSSFVLATLFLAAFLITHNIMTILFTPVLAIFVIFWLWQEKFNNLKGVIVATVLGFGLAAFFILPAFLEKSLVQTEALTRFELDFRAHFVSIKQLFLDRTWGYGASILGTGDTISFQIGWPLWWTVLAAAAVLFLKKVKREHKLLALILLGLFTFSIFMTHNKSAFIWERISILKFFQFPWRFLSLSIFSASLLAGFAVSALGERWKLTASVLIIVLAFVLNWEYFAPRDFYYGLSDNQKLTGAAWEEQQKGAILDYLPRTASEPKEKAPVAPFVVSGMASVKDFINKSNGFSFKAEVARTSQIELSVFYFPGWKVQVDGKEEAVYHQNLLGRIAVNLERGSHTVAGNFTNTPIRAVANAVSLVSALLFLTALVYGKSKKIFR</sequence>
<dbReference type="Proteomes" id="UP000176778">
    <property type="component" value="Unassembled WGS sequence"/>
</dbReference>
<feature type="transmembrane region" description="Helical" evidence="1">
    <location>
        <begin position="528"/>
        <end position="548"/>
    </location>
</feature>
<keyword evidence="1" id="KW-1133">Transmembrane helix</keyword>
<evidence type="ECO:0000313" key="3">
    <source>
        <dbReference type="EMBL" id="OGM09413.1"/>
    </source>
</evidence>
<feature type="transmembrane region" description="Helical" evidence="1">
    <location>
        <begin position="12"/>
        <end position="33"/>
    </location>
</feature>
<feature type="transmembrane region" description="Helical" evidence="1">
    <location>
        <begin position="380"/>
        <end position="398"/>
    </location>
</feature>
<reference evidence="3 4" key="1">
    <citation type="journal article" date="2016" name="Nat. Commun.">
        <title>Thousands of microbial genomes shed light on interconnected biogeochemical processes in an aquifer system.</title>
        <authorList>
            <person name="Anantharaman K."/>
            <person name="Brown C.T."/>
            <person name="Hug L.A."/>
            <person name="Sharon I."/>
            <person name="Castelle C.J."/>
            <person name="Probst A.J."/>
            <person name="Thomas B.C."/>
            <person name="Singh A."/>
            <person name="Wilkins M.J."/>
            <person name="Karaoz U."/>
            <person name="Brodie E.L."/>
            <person name="Williams K.H."/>
            <person name="Hubbard S.S."/>
            <person name="Banfield J.F."/>
        </authorList>
    </citation>
    <scope>NUCLEOTIDE SEQUENCE [LARGE SCALE GENOMIC DNA]</scope>
</reference>
<feature type="transmembrane region" description="Helical" evidence="1">
    <location>
        <begin position="353"/>
        <end position="373"/>
    </location>
</feature>
<comment type="caution">
    <text evidence="3">The sequence shown here is derived from an EMBL/GenBank/DDBJ whole genome shotgun (WGS) entry which is preliminary data.</text>
</comment>
<dbReference type="STRING" id="1802479.A2Y68_00370"/>
<dbReference type="EMBL" id="MGFR01000005">
    <property type="protein sequence ID" value="OGM09413.1"/>
    <property type="molecule type" value="Genomic_DNA"/>
</dbReference>
<dbReference type="Pfam" id="PF10131">
    <property type="entry name" value="PTPS_related"/>
    <property type="match status" value="1"/>
</dbReference>
<protein>
    <recommendedName>
        <fullName evidence="2">Membrane protein 6-pyruvoyl-tetrahydropterin synthase-related domain-containing protein</fullName>
    </recommendedName>
</protein>
<feature type="transmembrane region" description="Helical" evidence="1">
    <location>
        <begin position="217"/>
        <end position="240"/>
    </location>
</feature>
<evidence type="ECO:0000313" key="4">
    <source>
        <dbReference type="Proteomes" id="UP000176778"/>
    </source>
</evidence>
<dbReference type="InterPro" id="IPR018776">
    <property type="entry name" value="Membrane_prot_PTPS-rel_domain"/>
</dbReference>
<evidence type="ECO:0000256" key="1">
    <source>
        <dbReference type="SAM" id="Phobius"/>
    </source>
</evidence>
<feature type="domain" description="Membrane protein 6-pyruvoyl-tetrahydropterin synthase-related" evidence="2">
    <location>
        <begin position="73"/>
        <end position="394"/>
    </location>
</feature>
<feature type="transmembrane region" description="Helical" evidence="1">
    <location>
        <begin position="122"/>
        <end position="140"/>
    </location>
</feature>
<feature type="transmembrane region" description="Helical" evidence="1">
    <location>
        <begin position="73"/>
        <end position="94"/>
    </location>
</feature>
<accession>A0A1F7X3F6</accession>
<feature type="transmembrane region" description="Helical" evidence="1">
    <location>
        <begin position="99"/>
        <end position="116"/>
    </location>
</feature>
<name>A0A1F7X3F6_9BACT</name>
<keyword evidence="1" id="KW-0812">Transmembrane</keyword>
<feature type="transmembrane region" description="Helical" evidence="1">
    <location>
        <begin position="177"/>
        <end position="210"/>
    </location>
</feature>
<gene>
    <name evidence="3" type="ORF">A2Y68_00370</name>
</gene>
<feature type="transmembrane region" description="Helical" evidence="1">
    <location>
        <begin position="316"/>
        <end position="333"/>
    </location>
</feature>
<proteinExistence type="predicted"/>